<reference evidence="1" key="1">
    <citation type="journal article" date="2021" name="Front. Microbiol.">
        <title>Comprehensive Comparative Genomics and Phenotyping of Methylobacterium Species.</title>
        <authorList>
            <person name="Alessa O."/>
            <person name="Ogura Y."/>
            <person name="Fujitani Y."/>
            <person name="Takami H."/>
            <person name="Hayashi T."/>
            <person name="Sahin N."/>
            <person name="Tani A."/>
        </authorList>
    </citation>
    <scope>NUCLEOTIDE SEQUENCE</scope>
    <source>
        <strain evidence="1">DSM 17168</strain>
    </source>
</reference>
<name>A0ABQ4SR35_9HYPH</name>
<reference evidence="1" key="2">
    <citation type="submission" date="2021-08" db="EMBL/GenBank/DDBJ databases">
        <authorList>
            <person name="Tani A."/>
            <person name="Ola A."/>
            <person name="Ogura Y."/>
            <person name="Katsura K."/>
            <person name="Hayashi T."/>
        </authorList>
    </citation>
    <scope>NUCLEOTIDE SEQUENCE</scope>
    <source>
        <strain evidence="1">DSM 17168</strain>
    </source>
</reference>
<comment type="caution">
    <text evidence="1">The sequence shown here is derived from an EMBL/GenBank/DDBJ whole genome shotgun (WGS) entry which is preliminary data.</text>
</comment>
<sequence length="62" mass="7244">MLEARVAAFVEHYDHVRAHESLGNLIPADVDFGRDEAVLRERERIKRQTLTDRRLRHHAQAA</sequence>
<evidence type="ECO:0000313" key="2">
    <source>
        <dbReference type="Proteomes" id="UP001055153"/>
    </source>
</evidence>
<protein>
    <submittedName>
        <fullName evidence="1">IS3 family transposase ISMno31</fullName>
    </submittedName>
</protein>
<proteinExistence type="predicted"/>
<gene>
    <name evidence="1" type="ORF">GMJLKIPL_6286</name>
</gene>
<evidence type="ECO:0000313" key="1">
    <source>
        <dbReference type="EMBL" id="GJE04325.1"/>
    </source>
</evidence>
<organism evidence="1 2">
    <name type="scientific">Methylobacterium isbiliense</name>
    <dbReference type="NCBI Taxonomy" id="315478"/>
    <lineage>
        <taxon>Bacteria</taxon>
        <taxon>Pseudomonadati</taxon>
        <taxon>Pseudomonadota</taxon>
        <taxon>Alphaproteobacteria</taxon>
        <taxon>Hyphomicrobiales</taxon>
        <taxon>Methylobacteriaceae</taxon>
        <taxon>Methylobacterium</taxon>
    </lineage>
</organism>
<accession>A0ABQ4SR35</accession>
<dbReference type="EMBL" id="BPQQ01000112">
    <property type="protein sequence ID" value="GJE04325.1"/>
    <property type="molecule type" value="Genomic_DNA"/>
</dbReference>
<keyword evidence="2" id="KW-1185">Reference proteome</keyword>
<dbReference type="Proteomes" id="UP001055153">
    <property type="component" value="Unassembled WGS sequence"/>
</dbReference>